<feature type="domain" description="Mechanosensitive ion channel MscS" evidence="9">
    <location>
        <begin position="125"/>
        <end position="188"/>
    </location>
</feature>
<comment type="caution">
    <text evidence="11">The sequence shown here is derived from an EMBL/GenBank/DDBJ whole genome shotgun (WGS) entry which is preliminary data.</text>
</comment>
<evidence type="ECO:0000259" key="10">
    <source>
        <dbReference type="Pfam" id="PF21088"/>
    </source>
</evidence>
<dbReference type="AlphaFoldDB" id="A0A2Z6T6E5"/>
<keyword evidence="5 8" id="KW-1133">Transmembrane helix</keyword>
<evidence type="ECO:0000256" key="8">
    <source>
        <dbReference type="SAM" id="Phobius"/>
    </source>
</evidence>
<evidence type="ECO:0000313" key="11">
    <source>
        <dbReference type="EMBL" id="GBG04326.1"/>
    </source>
</evidence>
<organism evidence="11 12">
    <name type="scientific">Lactobacillus rodentium</name>
    <dbReference type="NCBI Taxonomy" id="947835"/>
    <lineage>
        <taxon>Bacteria</taxon>
        <taxon>Bacillati</taxon>
        <taxon>Bacillota</taxon>
        <taxon>Bacilli</taxon>
        <taxon>Lactobacillales</taxon>
        <taxon>Lactobacillaceae</taxon>
        <taxon>Lactobacillus</taxon>
    </lineage>
</organism>
<dbReference type="Proteomes" id="UP000257317">
    <property type="component" value="Unassembled WGS sequence"/>
</dbReference>
<evidence type="ECO:0000256" key="1">
    <source>
        <dbReference type="ARBA" id="ARBA00004651"/>
    </source>
</evidence>
<name>A0A2Z6T6E5_9LACO</name>
<comment type="subcellular location">
    <subcellularLocation>
        <location evidence="1">Cell membrane</location>
        <topology evidence="1">Multi-pass membrane protein</topology>
    </subcellularLocation>
</comment>
<dbReference type="GO" id="GO:0008381">
    <property type="term" value="F:mechanosensitive monoatomic ion channel activity"/>
    <property type="evidence" value="ECO:0007669"/>
    <property type="project" value="InterPro"/>
</dbReference>
<dbReference type="PANTHER" id="PTHR30460:SF0">
    <property type="entry name" value="MODERATE CONDUCTANCE MECHANOSENSITIVE CHANNEL YBIO"/>
    <property type="match status" value="1"/>
</dbReference>
<dbReference type="RefSeq" id="WP_117117656.1">
    <property type="nucleotide sequence ID" value="NZ_BFBY01000001.1"/>
</dbReference>
<evidence type="ECO:0000256" key="6">
    <source>
        <dbReference type="ARBA" id="ARBA00023136"/>
    </source>
</evidence>
<keyword evidence="4 8" id="KW-0812">Transmembrane</keyword>
<dbReference type="InterPro" id="IPR023408">
    <property type="entry name" value="MscS_beta-dom_sf"/>
</dbReference>
<comment type="function">
    <text evidence="7">May play a role in resistance to osmotic downshock.</text>
</comment>
<dbReference type="InterPro" id="IPR011014">
    <property type="entry name" value="MscS_channel_TM-2"/>
</dbReference>
<keyword evidence="6 8" id="KW-0472">Membrane</keyword>
<evidence type="ECO:0000256" key="7">
    <source>
        <dbReference type="ARBA" id="ARBA00059688"/>
    </source>
</evidence>
<evidence type="ECO:0000256" key="3">
    <source>
        <dbReference type="ARBA" id="ARBA00022475"/>
    </source>
</evidence>
<dbReference type="Pfam" id="PF21088">
    <property type="entry name" value="MS_channel_1st"/>
    <property type="match status" value="1"/>
</dbReference>
<reference evidence="12" key="1">
    <citation type="submission" date="2018-03" db="EMBL/GenBank/DDBJ databases">
        <title>New taxa in the Lactobacillus gasseri group.</title>
        <authorList>
            <person name="Tanizawa Y."/>
            <person name="Tohno M."/>
            <person name="Endo A."/>
            <person name="Arita M."/>
        </authorList>
    </citation>
    <scope>NUCLEOTIDE SEQUENCE [LARGE SCALE GENOMIC DNA]</scope>
    <source>
        <strain evidence="12">DSM 24759</strain>
    </source>
</reference>
<dbReference type="Gene3D" id="1.10.287.1260">
    <property type="match status" value="1"/>
</dbReference>
<sequence length="280" mass="30807">MNFSSFLAKSKTVTKNIEPIDWNTISHNLLGKIVQLAITTIIFLLIWRIGKTLINRYVINNSKLQTKITGRKRTLSELSINVFQYTLLLFYLYSILSILGLPVGTLVASAGIVSLALGMGAQGFVSDMVNGLVILSEGQFDVGDIVKIGNYTGTVQALGLRTTRLKNYDGTITYIPNRNITVVENVTRGGIGVDINLQVSTTTDLHKLNLAIESANEKLKGSFKRKIKRGPTIVGLTGQNGNTLTYNIHFQVVSGWEAKVKNSYLSEYIKAMKDNGINFS</sequence>
<dbReference type="Gene3D" id="2.30.30.60">
    <property type="match status" value="1"/>
</dbReference>
<comment type="similarity">
    <text evidence="2">Belongs to the MscS (TC 1.A.23) family.</text>
</comment>
<dbReference type="InterPro" id="IPR006685">
    <property type="entry name" value="MscS_channel_2nd"/>
</dbReference>
<evidence type="ECO:0000313" key="12">
    <source>
        <dbReference type="Proteomes" id="UP000257317"/>
    </source>
</evidence>
<dbReference type="FunFam" id="2.30.30.60:FF:000001">
    <property type="entry name" value="MscS Mechanosensitive ion channel"/>
    <property type="match status" value="1"/>
</dbReference>
<keyword evidence="12" id="KW-1185">Reference proteome</keyword>
<gene>
    <name evidence="11" type="primary">mscS</name>
    <name evidence="11" type="ORF">LrDSM24759_02400</name>
</gene>
<keyword evidence="3" id="KW-1003">Cell membrane</keyword>
<dbReference type="SUPFAM" id="SSF82861">
    <property type="entry name" value="Mechanosensitive channel protein MscS (YggB), transmembrane region"/>
    <property type="match status" value="1"/>
</dbReference>
<feature type="domain" description="Mechanosensitive ion channel transmembrane helices 2/3" evidence="10">
    <location>
        <begin position="82"/>
        <end position="122"/>
    </location>
</feature>
<dbReference type="SUPFAM" id="SSF50182">
    <property type="entry name" value="Sm-like ribonucleoproteins"/>
    <property type="match status" value="1"/>
</dbReference>
<evidence type="ECO:0000259" key="9">
    <source>
        <dbReference type="Pfam" id="PF00924"/>
    </source>
</evidence>
<proteinExistence type="inferred from homology"/>
<evidence type="ECO:0000256" key="4">
    <source>
        <dbReference type="ARBA" id="ARBA00022692"/>
    </source>
</evidence>
<evidence type="ECO:0000256" key="2">
    <source>
        <dbReference type="ARBA" id="ARBA00008017"/>
    </source>
</evidence>
<dbReference type="GO" id="GO:0005886">
    <property type="term" value="C:plasma membrane"/>
    <property type="evidence" value="ECO:0007669"/>
    <property type="project" value="UniProtKB-SubCell"/>
</dbReference>
<dbReference type="InterPro" id="IPR045276">
    <property type="entry name" value="YbiO_bact"/>
</dbReference>
<accession>A0A2Z6T6E5</accession>
<dbReference type="EMBL" id="BFBY01000001">
    <property type="protein sequence ID" value="GBG04326.1"/>
    <property type="molecule type" value="Genomic_DNA"/>
</dbReference>
<dbReference type="InterPro" id="IPR010920">
    <property type="entry name" value="LSM_dom_sf"/>
</dbReference>
<feature type="transmembrane region" description="Helical" evidence="8">
    <location>
        <begin position="33"/>
        <end position="54"/>
    </location>
</feature>
<dbReference type="OrthoDB" id="9809206at2"/>
<protein>
    <submittedName>
        <fullName evidence="11">Small-conductance mechanosensitive channel</fullName>
    </submittedName>
</protein>
<evidence type="ECO:0000256" key="5">
    <source>
        <dbReference type="ARBA" id="ARBA00022989"/>
    </source>
</evidence>
<dbReference type="InterPro" id="IPR049142">
    <property type="entry name" value="MS_channel_1st"/>
</dbReference>
<dbReference type="PANTHER" id="PTHR30460">
    <property type="entry name" value="MODERATE CONDUCTANCE MECHANOSENSITIVE CHANNEL YBIO"/>
    <property type="match status" value="1"/>
</dbReference>
<dbReference type="Pfam" id="PF00924">
    <property type="entry name" value="MS_channel_2nd"/>
    <property type="match status" value="1"/>
</dbReference>